<accession>A0AAN2PHV2</accession>
<dbReference type="EMBL" id="CCXW01000001">
    <property type="protein sequence ID" value="CEG32429.1"/>
    <property type="molecule type" value="Genomic_DNA"/>
</dbReference>
<comment type="caution">
    <text evidence="1">The sequence shown here is derived from an EMBL/GenBank/DDBJ whole genome shotgun (WGS) entry which is preliminary data.</text>
</comment>
<evidence type="ECO:0000313" key="1">
    <source>
        <dbReference type="EMBL" id="CEG32429.1"/>
    </source>
</evidence>
<dbReference type="Proteomes" id="UP000182110">
    <property type="component" value="Unassembled WGS sequence"/>
</dbReference>
<evidence type="ECO:0000313" key="2">
    <source>
        <dbReference type="Proteomes" id="UP000182110"/>
    </source>
</evidence>
<protein>
    <submittedName>
        <fullName evidence="1">Uncharacterized protein</fullName>
    </submittedName>
</protein>
<proteinExistence type="predicted"/>
<sequence length="71" mass="7817">MESSQTVDKLQIEFVLFYDLYNLDVDWNVGHSLSAGGRGASSAFACGVSLGALFPQEYRSPAPINFDLPFR</sequence>
<dbReference type="AlphaFoldDB" id="A0AAN2PHV2"/>
<keyword evidence="2" id="KW-1185">Reference proteome</keyword>
<organism evidence="1 2">
    <name type="scientific">Peribacillus simplex</name>
    <dbReference type="NCBI Taxonomy" id="1478"/>
    <lineage>
        <taxon>Bacteria</taxon>
        <taxon>Bacillati</taxon>
        <taxon>Bacillota</taxon>
        <taxon>Bacilli</taxon>
        <taxon>Bacillales</taxon>
        <taxon>Bacillaceae</taxon>
        <taxon>Peribacillus</taxon>
    </lineage>
</organism>
<reference evidence="1 2" key="1">
    <citation type="journal article" date="2014" name="Genome Announc.">
        <title>Genome Sequence of Bacillus simplex Strain P558, Isolated from a Human Fecal Sample.</title>
        <authorList>
            <person name="Croce O."/>
            <person name="Hugon P."/>
            <person name="Lagier J.C."/>
            <person name="Bibi F."/>
            <person name="Robert C."/>
            <person name="Azhar E.I."/>
            <person name="Raoult D."/>
            <person name="Fournier P.E."/>
        </authorList>
    </citation>
    <scope>NUCLEOTIDE SEQUENCE [LARGE SCALE GENOMIC DNA]</scope>
    <source>
        <strain evidence="1 2">P558</strain>
    </source>
</reference>
<gene>
    <name evidence="1" type="ORF">BN1180_02590</name>
</gene>
<name>A0AAN2PHV2_9BACI</name>